<evidence type="ECO:0000313" key="11">
    <source>
        <dbReference type="Proteomes" id="UP001611383"/>
    </source>
</evidence>
<keyword evidence="5" id="KW-0663">Pyridoxal phosphate</keyword>
<dbReference type="Pfam" id="PF00266">
    <property type="entry name" value="Aminotran_5"/>
    <property type="match status" value="1"/>
</dbReference>
<reference evidence="10 11" key="1">
    <citation type="submission" date="2019-08" db="EMBL/GenBank/DDBJ databases">
        <title>Archangium and Cystobacter genomes.</title>
        <authorList>
            <person name="Chen I.-C.K."/>
            <person name="Wielgoss S."/>
        </authorList>
    </citation>
    <scope>NUCLEOTIDE SEQUENCE [LARGE SCALE GENOMIC DNA]</scope>
    <source>
        <strain evidence="10 11">Cbm 6</strain>
    </source>
</reference>
<keyword evidence="7" id="KW-0411">Iron-sulfur</keyword>
<dbReference type="InterPro" id="IPR015424">
    <property type="entry name" value="PyrdxlP-dep_Trfase"/>
</dbReference>
<evidence type="ECO:0000256" key="7">
    <source>
        <dbReference type="ARBA" id="ARBA00023014"/>
    </source>
</evidence>
<dbReference type="Proteomes" id="UP001611383">
    <property type="component" value="Chromosome"/>
</dbReference>
<organism evidence="10 11">
    <name type="scientific">Archangium minus</name>
    <dbReference type="NCBI Taxonomy" id="83450"/>
    <lineage>
        <taxon>Bacteria</taxon>
        <taxon>Pseudomonadati</taxon>
        <taxon>Myxococcota</taxon>
        <taxon>Myxococcia</taxon>
        <taxon>Myxococcales</taxon>
        <taxon>Cystobacterineae</taxon>
        <taxon>Archangiaceae</taxon>
        <taxon>Archangium</taxon>
    </lineage>
</organism>
<comment type="cofactor">
    <cofactor evidence="1">
        <name>pyridoxal 5'-phosphate</name>
        <dbReference type="ChEBI" id="CHEBI:597326"/>
    </cofactor>
</comment>
<dbReference type="Gene3D" id="3.40.640.10">
    <property type="entry name" value="Type I PLP-dependent aspartate aminotransferase-like (Major domain)"/>
    <property type="match status" value="1"/>
</dbReference>
<evidence type="ECO:0000313" key="10">
    <source>
        <dbReference type="EMBL" id="WNG52849.1"/>
    </source>
</evidence>
<dbReference type="InterPro" id="IPR015421">
    <property type="entry name" value="PyrdxlP-dep_Trfase_major"/>
</dbReference>
<dbReference type="SUPFAM" id="SSF53383">
    <property type="entry name" value="PLP-dependent transferases"/>
    <property type="match status" value="1"/>
</dbReference>
<evidence type="ECO:0000256" key="6">
    <source>
        <dbReference type="ARBA" id="ARBA00023004"/>
    </source>
</evidence>
<evidence type="ECO:0000256" key="5">
    <source>
        <dbReference type="ARBA" id="ARBA00022898"/>
    </source>
</evidence>
<dbReference type="Gene3D" id="1.10.260.50">
    <property type="match status" value="1"/>
</dbReference>
<dbReference type="InterPro" id="IPR015422">
    <property type="entry name" value="PyrdxlP-dep_Trfase_small"/>
</dbReference>
<name>A0ABY9XBR7_9BACT</name>
<keyword evidence="6" id="KW-0408">Iron</keyword>
<evidence type="ECO:0000259" key="9">
    <source>
        <dbReference type="Pfam" id="PF00266"/>
    </source>
</evidence>
<proteinExistence type="inferred from homology"/>
<protein>
    <submittedName>
        <fullName evidence="10">Cysteine desulfurase</fullName>
    </submittedName>
</protein>
<comment type="similarity">
    <text evidence="2">Belongs to the class-V pyridoxal-phosphate-dependent aminotransferase family. NifS/IscS subfamily.</text>
</comment>
<dbReference type="InterPro" id="IPR000192">
    <property type="entry name" value="Aminotrans_V_dom"/>
</dbReference>
<evidence type="ECO:0000256" key="4">
    <source>
        <dbReference type="ARBA" id="ARBA00022723"/>
    </source>
</evidence>
<evidence type="ECO:0000256" key="8">
    <source>
        <dbReference type="ARBA" id="ARBA00050776"/>
    </source>
</evidence>
<dbReference type="InterPro" id="IPR016454">
    <property type="entry name" value="Cysteine_dSase"/>
</dbReference>
<keyword evidence="4" id="KW-0479">Metal-binding</keyword>
<feature type="domain" description="Aminotransferase class V" evidence="9">
    <location>
        <begin position="8"/>
        <end position="364"/>
    </location>
</feature>
<accession>A0ABY9XBR7</accession>
<evidence type="ECO:0000256" key="3">
    <source>
        <dbReference type="ARBA" id="ARBA00022679"/>
    </source>
</evidence>
<sequence>MTLPSEPIYLDHNATAPLLPEVVDAMVPYLREHFGNPSSAHVYGRRAREAVDRARAQVAALLGATAEEIFFVAHGTEANNLAIRGVAAALPDKRHLVTSVIEHPATTEPCHELEKHGWRVTWLPVDAEGRVRVSEALAALRSDTVLVTLMHANNETGVLQPIAEIAREARARGVLVHTDAAQSVGKLPVSVEALGVDLLTVVGHKFGAPKGVGALYVRRGTPLRPVLLGAGHERGLRPGTENVASIVGLGVACEVALRTVMVEEARVRGLRDELWERLRARVPVLALNGHPEERLPNTLNVRFPGVSGSALLAAVPEVAASTGSACHAGEESASSIITAMGVDPSAALGSVRLSLGRTTTHADVVVAADALAAAWKRLSAGVQAGLT</sequence>
<gene>
    <name evidence="10" type="ORF">F0U60_40200</name>
</gene>
<dbReference type="Gene3D" id="3.90.1150.10">
    <property type="entry name" value="Aspartate Aminotransferase, domain 1"/>
    <property type="match status" value="1"/>
</dbReference>
<dbReference type="PANTHER" id="PTHR11601">
    <property type="entry name" value="CYSTEINE DESULFURYLASE FAMILY MEMBER"/>
    <property type="match status" value="1"/>
</dbReference>
<dbReference type="PIRSF" id="PIRSF005572">
    <property type="entry name" value="NifS"/>
    <property type="match status" value="1"/>
</dbReference>
<dbReference type="PANTHER" id="PTHR11601:SF34">
    <property type="entry name" value="CYSTEINE DESULFURASE"/>
    <property type="match status" value="1"/>
</dbReference>
<evidence type="ECO:0000256" key="2">
    <source>
        <dbReference type="ARBA" id="ARBA00006490"/>
    </source>
</evidence>
<comment type="catalytic activity">
    <reaction evidence="8">
        <text>(sulfur carrier)-H + L-cysteine = (sulfur carrier)-SH + L-alanine</text>
        <dbReference type="Rhea" id="RHEA:43892"/>
        <dbReference type="Rhea" id="RHEA-COMP:14737"/>
        <dbReference type="Rhea" id="RHEA-COMP:14739"/>
        <dbReference type="ChEBI" id="CHEBI:29917"/>
        <dbReference type="ChEBI" id="CHEBI:35235"/>
        <dbReference type="ChEBI" id="CHEBI:57972"/>
        <dbReference type="ChEBI" id="CHEBI:64428"/>
        <dbReference type="EC" id="2.8.1.7"/>
    </reaction>
</comment>
<evidence type="ECO:0000256" key="1">
    <source>
        <dbReference type="ARBA" id="ARBA00001933"/>
    </source>
</evidence>
<keyword evidence="3" id="KW-0808">Transferase</keyword>
<dbReference type="EMBL" id="CP043494">
    <property type="protein sequence ID" value="WNG52849.1"/>
    <property type="molecule type" value="Genomic_DNA"/>
</dbReference>
<keyword evidence="11" id="KW-1185">Reference proteome</keyword>